<sequence length="283" mass="31319">MILCRTIPELQKLTTEAHATGQSIGLVPTMGALHEGHASLIKACHQENTISIVSIFVNPTQFGPNEDYDKYPRSFAKDCQTAEKAGADIIFTPAADELYPSKDMTWVEVTGDITKVLCGRTRPIHFRGVTTIITKLFNLIQPDKAYFGQKDAQQVEVLRKMVSDLFIPVELRIMPIIRESDGLAKSSRNAYLTPAEKTATLILYKSLQKAKAIFTAGERNPDNILKTVQQIIESEPLSSIDYIEIHGLPALTPLTDIIDKTALLAVAVKFGNTRLIDNIILEV</sequence>
<evidence type="ECO:0000256" key="3">
    <source>
        <dbReference type="ARBA" id="ARBA00022598"/>
    </source>
</evidence>
<dbReference type="SUPFAM" id="SSF52374">
    <property type="entry name" value="Nucleotidylyl transferase"/>
    <property type="match status" value="1"/>
</dbReference>
<feature type="binding site" evidence="8">
    <location>
        <begin position="185"/>
        <end position="188"/>
    </location>
    <ligand>
        <name>ATP</name>
        <dbReference type="ChEBI" id="CHEBI:30616"/>
    </ligand>
</feature>
<dbReference type="HAMAP" id="MF_00158">
    <property type="entry name" value="PanC"/>
    <property type="match status" value="1"/>
</dbReference>
<dbReference type="UniPathway" id="UPA00028">
    <property type="reaction ID" value="UER00005"/>
</dbReference>
<dbReference type="InterPro" id="IPR014729">
    <property type="entry name" value="Rossmann-like_a/b/a_fold"/>
</dbReference>
<evidence type="ECO:0000256" key="5">
    <source>
        <dbReference type="ARBA" id="ARBA00022741"/>
    </source>
</evidence>
<evidence type="ECO:0000256" key="6">
    <source>
        <dbReference type="ARBA" id="ARBA00022840"/>
    </source>
</evidence>
<proteinExistence type="inferred from homology"/>
<dbReference type="GO" id="GO:0005524">
    <property type="term" value="F:ATP binding"/>
    <property type="evidence" value="ECO:0007669"/>
    <property type="project" value="UniProtKB-KW"/>
</dbReference>
<dbReference type="PANTHER" id="PTHR21299">
    <property type="entry name" value="CYTIDYLATE KINASE/PANTOATE-BETA-ALANINE LIGASE"/>
    <property type="match status" value="1"/>
</dbReference>
<keyword evidence="3 8" id="KW-0436">Ligase</keyword>
<comment type="miscellaneous">
    <text evidence="8">The reaction proceeds by a bi uni uni bi ping pong mechanism.</text>
</comment>
<feature type="binding site" evidence="8">
    <location>
        <position position="177"/>
    </location>
    <ligand>
        <name>ATP</name>
        <dbReference type="ChEBI" id="CHEBI:30616"/>
    </ligand>
</feature>
<dbReference type="InterPro" id="IPR003721">
    <property type="entry name" value="Pantoate_ligase"/>
</dbReference>
<dbReference type="GO" id="GO:0015940">
    <property type="term" value="P:pantothenate biosynthetic process"/>
    <property type="evidence" value="ECO:0007669"/>
    <property type="project" value="UniProtKB-UniRule"/>
</dbReference>
<dbReference type="EC" id="6.3.2.1" evidence="8"/>
<comment type="caution">
    <text evidence="9">The sequence shown here is derived from an EMBL/GenBank/DDBJ whole genome shotgun (WGS) entry which is preliminary data.</text>
</comment>
<feature type="binding site" evidence="8">
    <location>
        <position position="154"/>
    </location>
    <ligand>
        <name>(R)-pantoate</name>
        <dbReference type="ChEBI" id="CHEBI:15980"/>
    </ligand>
</feature>
<comment type="catalytic activity">
    <reaction evidence="7 8">
        <text>(R)-pantoate + beta-alanine + ATP = (R)-pantothenate + AMP + diphosphate + H(+)</text>
        <dbReference type="Rhea" id="RHEA:10912"/>
        <dbReference type="ChEBI" id="CHEBI:15378"/>
        <dbReference type="ChEBI" id="CHEBI:15980"/>
        <dbReference type="ChEBI" id="CHEBI:29032"/>
        <dbReference type="ChEBI" id="CHEBI:30616"/>
        <dbReference type="ChEBI" id="CHEBI:33019"/>
        <dbReference type="ChEBI" id="CHEBI:57966"/>
        <dbReference type="ChEBI" id="CHEBI:456215"/>
        <dbReference type="EC" id="6.3.2.1"/>
    </reaction>
</comment>
<dbReference type="GO" id="GO:0005829">
    <property type="term" value="C:cytosol"/>
    <property type="evidence" value="ECO:0007669"/>
    <property type="project" value="TreeGrafter"/>
</dbReference>
<keyword evidence="5 8" id="KW-0547">Nucleotide-binding</keyword>
<evidence type="ECO:0000256" key="2">
    <source>
        <dbReference type="ARBA" id="ARBA00009256"/>
    </source>
</evidence>
<evidence type="ECO:0000256" key="4">
    <source>
        <dbReference type="ARBA" id="ARBA00022655"/>
    </source>
</evidence>
<dbReference type="AlphaFoldDB" id="A0A840UHZ0"/>
<comment type="similarity">
    <text evidence="2 8">Belongs to the pantothenate synthetase family.</text>
</comment>
<comment type="function">
    <text evidence="8">Catalyzes the condensation of pantoate with beta-alanine in an ATP-dependent reaction via a pantoyl-adenylate intermediate.</text>
</comment>
<dbReference type="Gene3D" id="3.30.1300.10">
    <property type="entry name" value="Pantoate-beta-alanine ligase, C-terminal domain"/>
    <property type="match status" value="1"/>
</dbReference>
<dbReference type="EMBL" id="JACHFH010000023">
    <property type="protein sequence ID" value="MBB5336736.1"/>
    <property type="molecule type" value="Genomic_DNA"/>
</dbReference>
<evidence type="ECO:0000256" key="7">
    <source>
        <dbReference type="ARBA" id="ARBA00048258"/>
    </source>
</evidence>
<comment type="pathway">
    <text evidence="1 8">Cofactor biosynthesis; (R)-pantothenate biosynthesis; (R)-pantothenate from (R)-pantoate and beta-alanine: step 1/1.</text>
</comment>
<feature type="binding site" evidence="8">
    <location>
        <begin position="148"/>
        <end position="151"/>
    </location>
    <ligand>
        <name>ATP</name>
        <dbReference type="ChEBI" id="CHEBI:30616"/>
    </ligand>
</feature>
<gene>
    <name evidence="8" type="primary">panC</name>
    <name evidence="9" type="ORF">HNR32_001890</name>
</gene>
<feature type="binding site" evidence="8">
    <location>
        <position position="61"/>
    </location>
    <ligand>
        <name>(R)-pantoate</name>
        <dbReference type="ChEBI" id="CHEBI:15980"/>
    </ligand>
</feature>
<dbReference type="FunFam" id="3.40.50.620:FF:000013">
    <property type="entry name" value="Pantothenate synthetase"/>
    <property type="match status" value="1"/>
</dbReference>
<reference evidence="9 10" key="1">
    <citation type="submission" date="2020-08" db="EMBL/GenBank/DDBJ databases">
        <title>Genomic Encyclopedia of Type Strains, Phase IV (KMG-IV): sequencing the most valuable type-strain genomes for metagenomic binning, comparative biology and taxonomic classification.</title>
        <authorList>
            <person name="Goeker M."/>
        </authorList>
    </citation>
    <scope>NUCLEOTIDE SEQUENCE [LARGE SCALE GENOMIC DNA]</scope>
    <source>
        <strain evidence="9 10">DSM 24661</strain>
    </source>
</reference>
<name>A0A840UHZ0_9FIRM</name>
<dbReference type="PANTHER" id="PTHR21299:SF1">
    <property type="entry name" value="PANTOATE--BETA-ALANINE LIGASE"/>
    <property type="match status" value="1"/>
</dbReference>
<dbReference type="Proteomes" id="UP000559117">
    <property type="component" value="Unassembled WGS sequence"/>
</dbReference>
<dbReference type="FunFam" id="3.30.1300.10:FF:000001">
    <property type="entry name" value="Pantothenate synthetase"/>
    <property type="match status" value="1"/>
</dbReference>
<feature type="active site" description="Proton donor" evidence="8">
    <location>
        <position position="37"/>
    </location>
</feature>
<dbReference type="InterPro" id="IPR042176">
    <property type="entry name" value="Pantoate_ligase_C"/>
</dbReference>
<dbReference type="NCBIfam" id="TIGR00018">
    <property type="entry name" value="panC"/>
    <property type="match status" value="1"/>
</dbReference>
<dbReference type="GO" id="GO:0004592">
    <property type="term" value="F:pantoate-beta-alanine ligase activity"/>
    <property type="evidence" value="ECO:0007669"/>
    <property type="project" value="UniProtKB-UniRule"/>
</dbReference>
<evidence type="ECO:0000313" key="9">
    <source>
        <dbReference type="EMBL" id="MBB5336736.1"/>
    </source>
</evidence>
<keyword evidence="10" id="KW-1185">Reference proteome</keyword>
<dbReference type="RefSeq" id="WP_183861947.1">
    <property type="nucleotide sequence ID" value="NZ_JACHFH010000023.1"/>
</dbReference>
<protein>
    <recommendedName>
        <fullName evidence="8">Pantothenate synthetase</fullName>
        <shortName evidence="8">PS</shortName>
        <ecNumber evidence="8">6.3.2.1</ecNumber>
    </recommendedName>
    <alternativeName>
        <fullName evidence="8">Pantoate--beta-alanine ligase</fullName>
    </alternativeName>
    <alternativeName>
        <fullName evidence="8">Pantoate-activating enzyme</fullName>
    </alternativeName>
</protein>
<organism evidence="9 10">
    <name type="scientific">Pectinatus brassicae</name>
    <dbReference type="NCBI Taxonomy" id="862415"/>
    <lineage>
        <taxon>Bacteria</taxon>
        <taxon>Bacillati</taxon>
        <taxon>Bacillota</taxon>
        <taxon>Negativicutes</taxon>
        <taxon>Selenomonadales</taxon>
        <taxon>Selenomonadaceae</taxon>
        <taxon>Pectinatus</taxon>
    </lineage>
</organism>
<evidence type="ECO:0000256" key="1">
    <source>
        <dbReference type="ARBA" id="ARBA00004990"/>
    </source>
</evidence>
<keyword evidence="6 8" id="KW-0067">ATP-binding</keyword>
<evidence type="ECO:0000313" key="10">
    <source>
        <dbReference type="Proteomes" id="UP000559117"/>
    </source>
</evidence>
<dbReference type="Pfam" id="PF02569">
    <property type="entry name" value="Pantoate_ligase"/>
    <property type="match status" value="1"/>
</dbReference>
<feature type="binding site" evidence="8">
    <location>
        <position position="61"/>
    </location>
    <ligand>
        <name>beta-alanine</name>
        <dbReference type="ChEBI" id="CHEBI:57966"/>
    </ligand>
</feature>
<dbReference type="CDD" id="cd00560">
    <property type="entry name" value="PanC"/>
    <property type="match status" value="1"/>
</dbReference>
<comment type="subunit">
    <text evidence="8">Homodimer.</text>
</comment>
<dbReference type="Gene3D" id="3.40.50.620">
    <property type="entry name" value="HUPs"/>
    <property type="match status" value="1"/>
</dbReference>
<comment type="subcellular location">
    <subcellularLocation>
        <location evidence="8">Cytoplasm</location>
    </subcellularLocation>
</comment>
<feature type="binding site" evidence="8">
    <location>
        <begin position="30"/>
        <end position="37"/>
    </location>
    <ligand>
        <name>ATP</name>
        <dbReference type="ChEBI" id="CHEBI:30616"/>
    </ligand>
</feature>
<evidence type="ECO:0000256" key="8">
    <source>
        <dbReference type="HAMAP-Rule" id="MF_00158"/>
    </source>
</evidence>
<keyword evidence="8" id="KW-0963">Cytoplasm</keyword>
<keyword evidence="4 8" id="KW-0566">Pantothenate biosynthesis</keyword>
<accession>A0A840UHZ0</accession>